<keyword evidence="2" id="KW-1185">Reference proteome</keyword>
<proteinExistence type="predicted"/>
<sequence length="314" mass="34158">MSTDAPGADRPSAAGDEFAIAAADLLRPFRPLLEPASAEPAPEPTRQLADSIGRAIDGFWPWVERTARASGKRVDELNRRAAPPNWVADGKAEVDYFAAVRLSLEQGVPLAWVPDPETVKLLLAAHGEDAAASLHAVLDDRREVILDHCDHRLDEVDRAPSGSPSVRVAREAVQALRLDLPSPAQSVATNLIDELLRTAFTIVYGGRHDQVKTLSRVQTLSERAHSAGLSFLASLGILRELATVMPLLHAMTPWWPESRTPAPTTFSRHVTSHFITAPGQVTRTNALVAVLTAVSLLSQEHDSRWGTWKIMNAL</sequence>
<evidence type="ECO:0000313" key="2">
    <source>
        <dbReference type="Proteomes" id="UP000399805"/>
    </source>
</evidence>
<name>A0A6I8LK44_9PSEU</name>
<gene>
    <name evidence="1" type="ORF">AA23TX_01799</name>
</gene>
<reference evidence="1 2" key="1">
    <citation type="submission" date="2019-09" db="EMBL/GenBank/DDBJ databases">
        <authorList>
            <person name="Leyn A S."/>
        </authorList>
    </citation>
    <scope>NUCLEOTIDE SEQUENCE [LARGE SCALE GENOMIC DNA]</scope>
    <source>
        <strain evidence="1">AA231_1</strain>
    </source>
</reference>
<organism evidence="1 2">
    <name type="scientific">Amycolatopsis camponoti</name>
    <dbReference type="NCBI Taxonomy" id="2606593"/>
    <lineage>
        <taxon>Bacteria</taxon>
        <taxon>Bacillati</taxon>
        <taxon>Actinomycetota</taxon>
        <taxon>Actinomycetes</taxon>
        <taxon>Pseudonocardiales</taxon>
        <taxon>Pseudonocardiaceae</taxon>
        <taxon>Amycolatopsis</taxon>
    </lineage>
</organism>
<evidence type="ECO:0000313" key="1">
    <source>
        <dbReference type="EMBL" id="VVJ16778.1"/>
    </source>
</evidence>
<protein>
    <submittedName>
        <fullName evidence="1">Uncharacterized protein</fullName>
    </submittedName>
</protein>
<dbReference type="EMBL" id="CABVGP010000001">
    <property type="protein sequence ID" value="VVJ16778.1"/>
    <property type="molecule type" value="Genomic_DNA"/>
</dbReference>
<dbReference type="AlphaFoldDB" id="A0A6I8LK44"/>
<dbReference type="RefSeq" id="WP_155542072.1">
    <property type="nucleotide sequence ID" value="NZ_CABVGP010000001.1"/>
</dbReference>
<dbReference type="Proteomes" id="UP000399805">
    <property type="component" value="Unassembled WGS sequence"/>
</dbReference>
<accession>A0A6I8LK44</accession>